<accession>A0AAD8HRF2</accession>
<evidence type="ECO:0000313" key="2">
    <source>
        <dbReference type="EMBL" id="KAK1371990.1"/>
    </source>
</evidence>
<reference evidence="2" key="1">
    <citation type="submission" date="2023-02" db="EMBL/GenBank/DDBJ databases">
        <title>Genome of toxic invasive species Heracleum sosnowskyi carries increased number of genes despite the absence of recent whole-genome duplications.</title>
        <authorList>
            <person name="Schelkunov M."/>
            <person name="Shtratnikova V."/>
            <person name="Makarenko M."/>
            <person name="Klepikova A."/>
            <person name="Omelchenko D."/>
            <person name="Novikova G."/>
            <person name="Obukhova E."/>
            <person name="Bogdanov V."/>
            <person name="Penin A."/>
            <person name="Logacheva M."/>
        </authorList>
    </citation>
    <scope>NUCLEOTIDE SEQUENCE</scope>
    <source>
        <strain evidence="2">Hsosn_3</strain>
        <tissue evidence="2">Leaf</tissue>
    </source>
</reference>
<dbReference type="AlphaFoldDB" id="A0AAD8HRF2"/>
<dbReference type="EMBL" id="JAUIZM010000008">
    <property type="protein sequence ID" value="KAK1371990.1"/>
    <property type="molecule type" value="Genomic_DNA"/>
</dbReference>
<evidence type="ECO:0000313" key="3">
    <source>
        <dbReference type="Proteomes" id="UP001237642"/>
    </source>
</evidence>
<dbReference type="InterPro" id="IPR008507">
    <property type="entry name" value="DUF789"/>
</dbReference>
<feature type="compositionally biased region" description="Polar residues" evidence="1">
    <location>
        <begin position="116"/>
        <end position="127"/>
    </location>
</feature>
<name>A0AAD8HRF2_9APIA</name>
<dbReference type="PANTHER" id="PTHR31343:SF29">
    <property type="entry name" value="DUF789 DOMAIN-CONTAINING PROTEIN"/>
    <property type="match status" value="1"/>
</dbReference>
<reference evidence="2" key="2">
    <citation type="submission" date="2023-05" db="EMBL/GenBank/DDBJ databases">
        <authorList>
            <person name="Schelkunov M.I."/>
        </authorList>
    </citation>
    <scope>NUCLEOTIDE SEQUENCE</scope>
    <source>
        <strain evidence="2">Hsosn_3</strain>
        <tissue evidence="2">Leaf</tissue>
    </source>
</reference>
<comment type="caution">
    <text evidence="2">The sequence shown here is derived from an EMBL/GenBank/DDBJ whole genome shotgun (WGS) entry which is preliminary data.</text>
</comment>
<keyword evidence="3" id="KW-1185">Reference proteome</keyword>
<protein>
    <submittedName>
        <fullName evidence="2">Uncharacterized protein</fullName>
    </submittedName>
</protein>
<evidence type="ECO:0000256" key="1">
    <source>
        <dbReference type="SAM" id="MobiDB-lite"/>
    </source>
</evidence>
<dbReference type="Proteomes" id="UP001237642">
    <property type="component" value="Unassembled WGS sequence"/>
</dbReference>
<organism evidence="2 3">
    <name type="scientific">Heracleum sosnowskyi</name>
    <dbReference type="NCBI Taxonomy" id="360622"/>
    <lineage>
        <taxon>Eukaryota</taxon>
        <taxon>Viridiplantae</taxon>
        <taxon>Streptophyta</taxon>
        <taxon>Embryophyta</taxon>
        <taxon>Tracheophyta</taxon>
        <taxon>Spermatophyta</taxon>
        <taxon>Magnoliopsida</taxon>
        <taxon>eudicotyledons</taxon>
        <taxon>Gunneridae</taxon>
        <taxon>Pentapetalae</taxon>
        <taxon>asterids</taxon>
        <taxon>campanulids</taxon>
        <taxon>Apiales</taxon>
        <taxon>Apiaceae</taxon>
        <taxon>Apioideae</taxon>
        <taxon>apioid superclade</taxon>
        <taxon>Tordylieae</taxon>
        <taxon>Tordyliinae</taxon>
        <taxon>Heracleum</taxon>
    </lineage>
</organism>
<gene>
    <name evidence="2" type="ORF">POM88_038082</name>
</gene>
<dbReference type="Pfam" id="PF05623">
    <property type="entry name" value="DUF789"/>
    <property type="match status" value="1"/>
</dbReference>
<dbReference type="PANTHER" id="PTHR31343">
    <property type="entry name" value="T15D22.8"/>
    <property type="match status" value="1"/>
</dbReference>
<sequence>MESYSIPLAFSSKKVSNFQSLLESLTPNVPLRPVSADCIQIFEEDLNPSGLPIAGYFFLKDIWGCWEECSAYGQGTLVKLANGQEVNQYFTPHLSAIHLMRNRRIDQKKVVTNGSTKATESWSTSETKSGDLTKGKLRDLPTGESSSNDQEECKKACFSDSSFKFYDTKRHFEKAPLFSKMQELAQTYPDLMTLRSIDLSPSSWMAIIWFPIYHIPDGGAEIKDFSASFITFHRLSSFPQDDASVDSLKNGMGGSQVMMDNNKNPAKLGHPPMPLHPFALAAKNLIGDVWFNNLASDKLMYNDLKKAALNWVHKRRFFHHDLNEFSWLEHSQRQARRT</sequence>
<feature type="region of interest" description="Disordered" evidence="1">
    <location>
        <begin position="116"/>
        <end position="149"/>
    </location>
</feature>
<feature type="compositionally biased region" description="Basic and acidic residues" evidence="1">
    <location>
        <begin position="128"/>
        <end position="141"/>
    </location>
</feature>
<proteinExistence type="predicted"/>